<protein>
    <submittedName>
        <fullName evidence="1">Uncharacterized protein</fullName>
    </submittedName>
</protein>
<reference evidence="1 2" key="1">
    <citation type="submission" date="2015-10" db="EMBL/GenBank/DDBJ databases">
        <title>Draft genome sequence of Streptomyces yokosukanensis DSM 40224, type strain for the species Streptomyces yokosukanensis.</title>
        <authorList>
            <person name="Ruckert C."/>
            <person name="Winkler A."/>
            <person name="Kalinowski J."/>
            <person name="Kampfer P."/>
            <person name="Glaeser S."/>
        </authorList>
    </citation>
    <scope>NUCLEOTIDE SEQUENCE [LARGE SCALE GENOMIC DNA]</scope>
    <source>
        <strain evidence="1 2">DSM 40224</strain>
    </source>
</reference>
<comment type="caution">
    <text evidence="1">The sequence shown here is derived from an EMBL/GenBank/DDBJ whole genome shotgun (WGS) entry which is preliminary data.</text>
</comment>
<organism evidence="1 2">
    <name type="scientific">Streptomyces yokosukanensis</name>
    <dbReference type="NCBI Taxonomy" id="67386"/>
    <lineage>
        <taxon>Bacteria</taxon>
        <taxon>Bacillati</taxon>
        <taxon>Actinomycetota</taxon>
        <taxon>Actinomycetes</taxon>
        <taxon>Kitasatosporales</taxon>
        <taxon>Streptomycetaceae</taxon>
        <taxon>Streptomyces</taxon>
    </lineage>
</organism>
<evidence type="ECO:0000313" key="1">
    <source>
        <dbReference type="EMBL" id="KUN06290.1"/>
    </source>
</evidence>
<dbReference type="Proteomes" id="UP000053127">
    <property type="component" value="Unassembled WGS sequence"/>
</dbReference>
<keyword evidence="2" id="KW-1185">Reference proteome</keyword>
<proteinExistence type="predicted"/>
<name>A0A101P7C9_9ACTN</name>
<gene>
    <name evidence="1" type="ORF">AQI95_15500</name>
</gene>
<sequence length="175" mass="19063">MVLDRLRTQHEAVGDLAVGQPAAQEFEDFTLTLCEPCCTVAGLGVPHGAGREPAIAIDDGRRHGTGHRADSGRCLPDCVREFVGGHVFEQIADGSLREGPQHVRVGCEAGHYDDGRRIDYLLEATQHREAVHVRHPQVEQDDVHGLLSSEPDRLPSATVAHHPHIGCFGTLKHRA</sequence>
<dbReference type="EMBL" id="LMWN01000018">
    <property type="protein sequence ID" value="KUN06290.1"/>
    <property type="molecule type" value="Genomic_DNA"/>
</dbReference>
<dbReference type="AlphaFoldDB" id="A0A101P7C9"/>
<evidence type="ECO:0000313" key="2">
    <source>
        <dbReference type="Proteomes" id="UP000053127"/>
    </source>
</evidence>
<accession>A0A101P7C9</accession>